<evidence type="ECO:0000256" key="2">
    <source>
        <dbReference type="ARBA" id="ARBA00023015"/>
    </source>
</evidence>
<reference evidence="7 8" key="1">
    <citation type="submission" date="2017-12" db="EMBL/GenBank/DDBJ databases">
        <title>Sequencing the genomes of 1000 Actinobacteria strains.</title>
        <authorList>
            <person name="Klenk H.-P."/>
        </authorList>
    </citation>
    <scope>NUCLEOTIDE SEQUENCE [LARGE SCALE GENOMIC DNA]</scope>
    <source>
        <strain evidence="7 8">DSM 45165</strain>
    </source>
</reference>
<dbReference type="Proteomes" id="UP000233750">
    <property type="component" value="Unassembled WGS sequence"/>
</dbReference>
<name>A0A2N3WQZ7_9PSEU</name>
<dbReference type="PROSITE" id="PS50931">
    <property type="entry name" value="HTH_LYSR"/>
    <property type="match status" value="1"/>
</dbReference>
<feature type="region of interest" description="Disordered" evidence="5">
    <location>
        <begin position="285"/>
        <end position="308"/>
    </location>
</feature>
<evidence type="ECO:0000256" key="3">
    <source>
        <dbReference type="ARBA" id="ARBA00023125"/>
    </source>
</evidence>
<evidence type="ECO:0000313" key="7">
    <source>
        <dbReference type="EMBL" id="PKV96275.1"/>
    </source>
</evidence>
<dbReference type="PRINTS" id="PR00039">
    <property type="entry name" value="HTHLYSR"/>
</dbReference>
<evidence type="ECO:0000256" key="1">
    <source>
        <dbReference type="ARBA" id="ARBA00009437"/>
    </source>
</evidence>
<feature type="domain" description="HTH lysR-type" evidence="6">
    <location>
        <begin position="3"/>
        <end position="60"/>
    </location>
</feature>
<comment type="caution">
    <text evidence="7">The sequence shown here is derived from an EMBL/GenBank/DDBJ whole genome shotgun (WGS) entry which is preliminary data.</text>
</comment>
<dbReference type="OrthoDB" id="3176554at2"/>
<keyword evidence="4" id="KW-0804">Transcription</keyword>
<dbReference type="InterPro" id="IPR005119">
    <property type="entry name" value="LysR_subst-bd"/>
</dbReference>
<evidence type="ECO:0000313" key="8">
    <source>
        <dbReference type="Proteomes" id="UP000233750"/>
    </source>
</evidence>
<organism evidence="7 8">
    <name type="scientific">Amycolatopsis echigonensis</name>
    <dbReference type="NCBI Taxonomy" id="2576905"/>
    <lineage>
        <taxon>Bacteria</taxon>
        <taxon>Bacillati</taxon>
        <taxon>Actinomycetota</taxon>
        <taxon>Actinomycetes</taxon>
        <taxon>Pseudonocardiales</taxon>
        <taxon>Pseudonocardiaceae</taxon>
        <taxon>Amycolatopsis</taxon>
    </lineage>
</organism>
<gene>
    <name evidence="7" type="ORF">ATK30_7213</name>
</gene>
<dbReference type="SUPFAM" id="SSF53850">
    <property type="entry name" value="Periplasmic binding protein-like II"/>
    <property type="match status" value="1"/>
</dbReference>
<dbReference type="AlphaFoldDB" id="A0A2N3WQZ7"/>
<proteinExistence type="inferred from homology"/>
<sequence length="308" mass="33766">MEIDFTRLKYFVAVADELHFKRAADRLRITPPPLSKQIKLLERELGGPLFERHYHEVRLTPLGQALLGPARAILRQVEGLRDIAAGVLEDGTPIRIGATAYAPSDLLEDLETAVGGLAVPATFEVAGSAAEVTAKLVSGHLELGLIHLAVEDPRLRARTVAEYQGAIAVRADDPLACRDLVHIEELRDREVVIDFARPNPLILATLTRRLAKRGIRTIVRAVSGRGGELEMAAQVFNRRLVALVTYAPASFIGRMFSPPEFKLVRIDEDGWEPSRLALAWAADRAAGPPRPADLAEELSEKLGPIRRG</sequence>
<protein>
    <submittedName>
        <fullName evidence="7">DNA-binding transcriptional LysR family regulator</fullName>
    </submittedName>
</protein>
<dbReference type="PANTHER" id="PTHR30346:SF0">
    <property type="entry name" value="HCA OPERON TRANSCRIPTIONAL ACTIVATOR HCAR"/>
    <property type="match status" value="1"/>
</dbReference>
<dbReference type="Gene3D" id="1.10.10.10">
    <property type="entry name" value="Winged helix-like DNA-binding domain superfamily/Winged helix DNA-binding domain"/>
    <property type="match status" value="1"/>
</dbReference>
<keyword evidence="3 7" id="KW-0238">DNA-binding</keyword>
<dbReference type="InterPro" id="IPR036388">
    <property type="entry name" value="WH-like_DNA-bd_sf"/>
</dbReference>
<dbReference type="PANTHER" id="PTHR30346">
    <property type="entry name" value="TRANSCRIPTIONAL DUAL REGULATOR HCAR-RELATED"/>
    <property type="match status" value="1"/>
</dbReference>
<dbReference type="Gene3D" id="3.40.190.290">
    <property type="match status" value="1"/>
</dbReference>
<evidence type="ECO:0000256" key="5">
    <source>
        <dbReference type="SAM" id="MobiDB-lite"/>
    </source>
</evidence>
<evidence type="ECO:0000259" key="6">
    <source>
        <dbReference type="PROSITE" id="PS50931"/>
    </source>
</evidence>
<dbReference type="Pfam" id="PF00126">
    <property type="entry name" value="HTH_1"/>
    <property type="match status" value="1"/>
</dbReference>
<dbReference type="InterPro" id="IPR036390">
    <property type="entry name" value="WH_DNA-bd_sf"/>
</dbReference>
<keyword evidence="2" id="KW-0805">Transcription regulation</keyword>
<dbReference type="EMBL" id="PJMY01000003">
    <property type="protein sequence ID" value="PKV96275.1"/>
    <property type="molecule type" value="Genomic_DNA"/>
</dbReference>
<dbReference type="Pfam" id="PF03466">
    <property type="entry name" value="LysR_substrate"/>
    <property type="match status" value="1"/>
</dbReference>
<accession>A0A2N3WQZ7</accession>
<dbReference type="GO" id="GO:0003677">
    <property type="term" value="F:DNA binding"/>
    <property type="evidence" value="ECO:0007669"/>
    <property type="project" value="UniProtKB-KW"/>
</dbReference>
<keyword evidence="8" id="KW-1185">Reference proteome</keyword>
<dbReference type="GO" id="GO:0032993">
    <property type="term" value="C:protein-DNA complex"/>
    <property type="evidence" value="ECO:0007669"/>
    <property type="project" value="TreeGrafter"/>
</dbReference>
<evidence type="ECO:0000256" key="4">
    <source>
        <dbReference type="ARBA" id="ARBA00023163"/>
    </source>
</evidence>
<comment type="similarity">
    <text evidence="1">Belongs to the LysR transcriptional regulatory family.</text>
</comment>
<dbReference type="GO" id="GO:0003700">
    <property type="term" value="F:DNA-binding transcription factor activity"/>
    <property type="evidence" value="ECO:0007669"/>
    <property type="project" value="InterPro"/>
</dbReference>
<dbReference type="FunFam" id="1.10.10.10:FF:000001">
    <property type="entry name" value="LysR family transcriptional regulator"/>
    <property type="match status" value="1"/>
</dbReference>
<dbReference type="InterPro" id="IPR000847">
    <property type="entry name" value="LysR_HTH_N"/>
</dbReference>
<dbReference type="SUPFAM" id="SSF46785">
    <property type="entry name" value="Winged helix' DNA-binding domain"/>
    <property type="match status" value="1"/>
</dbReference>
<dbReference type="RefSeq" id="WP_101439164.1">
    <property type="nucleotide sequence ID" value="NZ_PJMY01000003.1"/>
</dbReference>